<reference evidence="1" key="2">
    <citation type="submission" date="2018-04" db="EMBL/GenBank/DDBJ databases">
        <authorList>
            <person name="Go L.Y."/>
            <person name="Mitchell J.A."/>
        </authorList>
    </citation>
    <scope>NUCLEOTIDE SEQUENCE</scope>
    <source>
        <strain evidence="1">249/25</strain>
    </source>
</reference>
<dbReference type="EMBL" id="MF741700">
    <property type="protein sequence ID" value="AVK43468.1"/>
    <property type="molecule type" value="Genomic_DNA"/>
</dbReference>
<reference evidence="1" key="1">
    <citation type="journal article" date="2017" name="ACS Chem. Biol.">
        <title>Simultaneous Production of Anabaenopeptins and Namalides by the Cyanobacterium Nostoc sp. CENA543.</title>
        <authorList>
            <person name="Shishido T.K."/>
            <person name="Jokela J."/>
            <person name="Fewer D.P."/>
            <person name="Wahlsten M."/>
            <person name="Fiore M.F."/>
            <person name="Sivonen K."/>
        </authorList>
    </citation>
    <scope>NUCLEOTIDE SEQUENCE</scope>
    <source>
        <strain evidence="1">249/25</strain>
    </source>
</reference>
<organism evidence="1">
    <name type="scientific">Snowella sp. 249/25</name>
    <dbReference type="NCBI Taxonomy" id="2027344"/>
    <lineage>
        <taxon>Bacteria</taxon>
        <taxon>Bacillati</taxon>
        <taxon>Cyanobacteriota</taxon>
        <taxon>Cyanophyceae</taxon>
        <taxon>Synechococcales</taxon>
        <taxon>Coelosphaeriaceae</taxon>
        <taxon>Snowella</taxon>
    </lineage>
</organism>
<name>A0A2P1CZI9_9CYAN</name>
<dbReference type="AlphaFoldDB" id="A0A2P1CZI9"/>
<evidence type="ECO:0008006" key="2">
    <source>
        <dbReference type="Google" id="ProtNLM"/>
    </source>
</evidence>
<protein>
    <recommendedName>
        <fullName evidence="2">Antitoxin Xre/MbcA/ParS-like toxin-binding domain-containing protein</fullName>
    </recommendedName>
</protein>
<accession>A0A2P1CZI9</accession>
<proteinExistence type="predicted"/>
<evidence type="ECO:0000313" key="1">
    <source>
        <dbReference type="EMBL" id="AVK43468.1"/>
    </source>
</evidence>
<sequence length="187" mass="20930">MLVLEKTTQAFEAIVKDLDAIAQQQVLDSLQQFMQSSQANVQSSLALRLTGRTFSQEEKLELELDSLFGYFKRRRELLEDSLTASEVADLLGTSRQTPHDRLKNRTLLGVLDRGAYRFPIWQFDAEGPDGVIEGFPEVLRALNVSDFAKLSWLVRSNPILDGLTPIAALKQSLKERVIQEAIGVGVL</sequence>